<feature type="coiled-coil region" evidence="1">
    <location>
        <begin position="117"/>
        <end position="144"/>
    </location>
</feature>
<evidence type="ECO:0000256" key="2">
    <source>
        <dbReference type="SAM" id="MobiDB-lite"/>
    </source>
</evidence>
<feature type="coiled-coil region" evidence="1">
    <location>
        <begin position="258"/>
        <end position="303"/>
    </location>
</feature>
<evidence type="ECO:0000313" key="3">
    <source>
        <dbReference type="EMBL" id="CAF3041519.1"/>
    </source>
</evidence>
<keyword evidence="4" id="KW-1185">Reference proteome</keyword>
<accession>A0A7R8D937</accession>
<organism evidence="3 4">
    <name type="scientific">Lepeophtheirus salmonis</name>
    <name type="common">Salmon louse</name>
    <name type="synonym">Caligus salmonis</name>
    <dbReference type="NCBI Taxonomy" id="72036"/>
    <lineage>
        <taxon>Eukaryota</taxon>
        <taxon>Metazoa</taxon>
        <taxon>Ecdysozoa</taxon>
        <taxon>Arthropoda</taxon>
        <taxon>Crustacea</taxon>
        <taxon>Multicrustacea</taxon>
        <taxon>Hexanauplia</taxon>
        <taxon>Copepoda</taxon>
        <taxon>Siphonostomatoida</taxon>
        <taxon>Caligidae</taxon>
        <taxon>Lepeophtheirus</taxon>
    </lineage>
</organism>
<dbReference type="Proteomes" id="UP000675881">
    <property type="component" value="Chromosome 9"/>
</dbReference>
<dbReference type="EMBL" id="HG994588">
    <property type="protein sequence ID" value="CAF3041519.1"/>
    <property type="molecule type" value="Genomic_DNA"/>
</dbReference>
<dbReference type="AlphaFoldDB" id="A0A7R8D937"/>
<feature type="region of interest" description="Disordered" evidence="2">
    <location>
        <begin position="1"/>
        <end position="20"/>
    </location>
</feature>
<keyword evidence="1" id="KW-0175">Coiled coil</keyword>
<protein>
    <submittedName>
        <fullName evidence="3">(salmon louse) hypothetical protein</fullName>
    </submittedName>
</protein>
<sequence length="314" mass="36910">MSLVGSPISSPPGTSYDHGRRVSGASIASLTLPRNTSTYTSYYIQPEEGNLSREEMTEMYHALIKRETGASIKWTFLVEKTESNPEHLKEEYSNLLQKMVSLNDKKMKENTELGLELEAIAMKKHEMDEEVSRLNKEIHQKHAKAVHIITEKMRPHRLEMIKLQEKLQWLERRYKEVCQMSKENSEMKDTYVLDDEGDERNDFFILDEDHHSFNEVFKTKGDTLELALENQVYADRMDRYKNNKTLAKVKMEKQLVSITHLKMKINEIMMENESLLREKEISFSEIEKMKKEYKGIAKELNQNINLKLELEEKN</sequence>
<reference evidence="3" key="1">
    <citation type="submission" date="2021-02" db="EMBL/GenBank/DDBJ databases">
        <authorList>
            <person name="Bekaert M."/>
        </authorList>
    </citation>
    <scope>NUCLEOTIDE SEQUENCE</scope>
    <source>
        <strain evidence="3">IoA-00</strain>
    </source>
</reference>
<gene>
    <name evidence="3" type="ORF">LSAA_15221</name>
</gene>
<evidence type="ECO:0000256" key="1">
    <source>
        <dbReference type="SAM" id="Coils"/>
    </source>
</evidence>
<evidence type="ECO:0000313" key="4">
    <source>
        <dbReference type="Proteomes" id="UP000675881"/>
    </source>
</evidence>
<name>A0A7R8D937_LEPSM</name>
<proteinExistence type="predicted"/>